<dbReference type="SUPFAM" id="SSF82771">
    <property type="entry name" value="GIY-YIG endonuclease"/>
    <property type="match status" value="1"/>
</dbReference>
<dbReference type="PROSITE" id="PS50164">
    <property type="entry name" value="GIY_YIG"/>
    <property type="match status" value="1"/>
</dbReference>
<dbReference type="RefSeq" id="WP_114345017.1">
    <property type="nucleotide sequence ID" value="NZ_QFWQ01000009.1"/>
</dbReference>
<reference evidence="2 3" key="1">
    <citation type="submission" date="2018-05" db="EMBL/GenBank/DDBJ databases">
        <title>Draft genome sequence of Rhodanobacter denitrificans Yn1 isolated from gold copper mine.</title>
        <authorList>
            <person name="Yang N."/>
            <person name="Mazhar H.S."/>
            <person name="Rensing C."/>
        </authorList>
    </citation>
    <scope>NUCLEOTIDE SEQUENCE [LARGE SCALE GENOMIC DNA]</scope>
    <source>
        <strain evidence="2 3">Yn1</strain>
    </source>
</reference>
<gene>
    <name evidence="2" type="ORF">DEO45_14500</name>
</gene>
<organism evidence="2 3">
    <name type="scientific">Rhodanobacter denitrificans</name>
    <dbReference type="NCBI Taxonomy" id="666685"/>
    <lineage>
        <taxon>Bacteria</taxon>
        <taxon>Pseudomonadati</taxon>
        <taxon>Pseudomonadota</taxon>
        <taxon>Gammaproteobacteria</taxon>
        <taxon>Lysobacterales</taxon>
        <taxon>Rhodanobacteraceae</taxon>
        <taxon>Rhodanobacter</taxon>
    </lineage>
</organism>
<dbReference type="InterPro" id="IPR035901">
    <property type="entry name" value="GIY-YIG_endonuc_sf"/>
</dbReference>
<accession>A0A368KE00</accession>
<dbReference type="Gene3D" id="3.40.1440.10">
    <property type="entry name" value="GIY-YIG endonuclease"/>
    <property type="match status" value="1"/>
</dbReference>
<proteinExistence type="predicted"/>
<dbReference type="AlphaFoldDB" id="A0A368KE00"/>
<dbReference type="CDD" id="cd10446">
    <property type="entry name" value="GIY-YIG_unchar_1"/>
    <property type="match status" value="1"/>
</dbReference>
<dbReference type="EMBL" id="QFWQ01000009">
    <property type="protein sequence ID" value="RCS28903.1"/>
    <property type="molecule type" value="Genomic_DNA"/>
</dbReference>
<sequence>MLLFDLIKLWIPECRPENTKVHLARWNQHEEPHDVYLAGDFEEWQRWQSKHYFNREYVLSLIQLPTDPTRWVYVGIYRPIGKTFHEATPEQRDHYVYDFERFAAADEWRGRLYVRSPYKERNSFPTGERLEQELIVEELTREPDMMGSFPGFNRVDITMAELDRIVRNHLESWRSGLSSVKGIYLITDKNGSLYVGKADGADGIWERWTTYALTTHGNNVALMEEFGLAAPPERKFDLRFSILEIAPKTATDLDKRETHWKQVLGSRVHGYNRN</sequence>
<dbReference type="OrthoDB" id="89044at2"/>
<comment type="caution">
    <text evidence="2">The sequence shown here is derived from an EMBL/GenBank/DDBJ whole genome shotgun (WGS) entry which is preliminary data.</text>
</comment>
<dbReference type="Pfam" id="PF01541">
    <property type="entry name" value="GIY-YIG"/>
    <property type="match status" value="1"/>
</dbReference>
<evidence type="ECO:0000259" key="1">
    <source>
        <dbReference type="PROSITE" id="PS50164"/>
    </source>
</evidence>
<feature type="domain" description="GIY-YIG" evidence="1">
    <location>
        <begin position="179"/>
        <end position="273"/>
    </location>
</feature>
<protein>
    <submittedName>
        <fullName evidence="2">GIY-YIG nuclease family protein</fullName>
    </submittedName>
</protein>
<dbReference type="Proteomes" id="UP000252387">
    <property type="component" value="Unassembled WGS sequence"/>
</dbReference>
<name>A0A368KE00_9GAMM</name>
<keyword evidence="3" id="KW-1185">Reference proteome</keyword>
<dbReference type="InterPro" id="IPR000305">
    <property type="entry name" value="GIY-YIG_endonuc"/>
</dbReference>
<evidence type="ECO:0000313" key="3">
    <source>
        <dbReference type="Proteomes" id="UP000252387"/>
    </source>
</evidence>
<evidence type="ECO:0000313" key="2">
    <source>
        <dbReference type="EMBL" id="RCS28903.1"/>
    </source>
</evidence>